<dbReference type="OrthoDB" id="1264698at2"/>
<keyword evidence="2" id="KW-1185">Reference proteome</keyword>
<proteinExistence type="predicted"/>
<reference evidence="1 2" key="1">
    <citation type="submission" date="2019-07" db="EMBL/GenBank/DDBJ databases">
        <title>Whole genome shotgun sequence of Chryseobacterium hagamense NBRC 105253.</title>
        <authorList>
            <person name="Hosoyama A."/>
            <person name="Uohara A."/>
            <person name="Ohji S."/>
            <person name="Ichikawa N."/>
        </authorList>
    </citation>
    <scope>NUCLEOTIDE SEQUENCE [LARGE SCALE GENOMIC DNA]</scope>
    <source>
        <strain evidence="1 2">NBRC 105253</strain>
    </source>
</reference>
<comment type="caution">
    <text evidence="1">The sequence shown here is derived from an EMBL/GenBank/DDBJ whole genome shotgun (WGS) entry which is preliminary data.</text>
</comment>
<sequence>MIQVEDVLGSHYDDIKNRVIRTDFDTETLESFSAAGIEPPVSEAKFTGNLYFFSCKIDRYKIGFSDNRIDEITFIKGKNDAMAMINGFIASKRFEFQSVTKKQVKETPSEILKDDSKDGMNFIGFEIQHFESESSQFNMNDIDQYACMTFRSDDYAVIVQQEYTEKDCFFVFELRPFNSKKTSSKISE</sequence>
<protein>
    <submittedName>
        <fullName evidence="1">Uncharacterized protein</fullName>
    </submittedName>
</protein>
<name>A0A511YHS3_9FLAO</name>
<dbReference type="EMBL" id="BJYJ01000001">
    <property type="protein sequence ID" value="GEN74754.1"/>
    <property type="molecule type" value="Genomic_DNA"/>
</dbReference>
<gene>
    <name evidence="1" type="ORF">CHA01nite_04940</name>
</gene>
<evidence type="ECO:0000313" key="1">
    <source>
        <dbReference type="EMBL" id="GEN74754.1"/>
    </source>
</evidence>
<organism evidence="1 2">
    <name type="scientific">Chryseobacterium hagamense</name>
    <dbReference type="NCBI Taxonomy" id="395935"/>
    <lineage>
        <taxon>Bacteria</taxon>
        <taxon>Pseudomonadati</taxon>
        <taxon>Bacteroidota</taxon>
        <taxon>Flavobacteriia</taxon>
        <taxon>Flavobacteriales</taxon>
        <taxon>Weeksellaceae</taxon>
        <taxon>Chryseobacterium group</taxon>
        <taxon>Chryseobacterium</taxon>
    </lineage>
</organism>
<dbReference type="AlphaFoldDB" id="A0A511YHS3"/>
<dbReference type="Proteomes" id="UP000321863">
    <property type="component" value="Unassembled WGS sequence"/>
</dbReference>
<evidence type="ECO:0000313" key="2">
    <source>
        <dbReference type="Proteomes" id="UP000321863"/>
    </source>
</evidence>
<accession>A0A511YHS3</accession>